<accession>A0ABD8A6Q6</accession>
<proteinExistence type="predicted"/>
<sequence length="354" mass="40060">MANDMNWNELKESIPDVGFVGNYEIYRRARPTTTLIVLRTVTDPTLFRNSDLERAETQEFSGVLHAQVNGEKFVSKERLTGLNLCRELDDDGDIITPEYTYNEPLSDLEKSQTADMLTYGLAGTVSRATYSQKSRVIEGYTYSLERYDLMNKEVHNALYESGTMRNAEGGQSEALFSPTKVQPGTHFVHFVTLEAGTKEMFLYLLHNILNTSRYGARETRTGRNIRNEIIGCIQSPSDSSLSCGEMILDHIPSDAENLSVDDIKAILASYIMEHKRADWDVFVKEGFKEVSENIAFNKFPEWLTNAINVCERKEAASSNVLREALVILREEGLKTVEKEKKTKEKKTAEPKKAA</sequence>
<dbReference type="AlphaFoldDB" id="A0ABD8A6Q6"/>
<dbReference type="InterPro" id="IPR017574">
    <property type="entry name" value="CRISPR-assoc_prot_Cas7/Csc2"/>
</dbReference>
<gene>
    <name evidence="1" type="primary">cas7d</name>
    <name evidence="1" type="ORF">R6Y95_07130</name>
</gene>
<reference evidence="1 2" key="1">
    <citation type="submission" date="2023-10" db="EMBL/GenBank/DDBJ databases">
        <title>The complete genome sequence of Methanoculleus palmolei DSM 4273.</title>
        <authorList>
            <person name="Lai S.-J."/>
            <person name="You Y.-T."/>
            <person name="Chen S.-C."/>
        </authorList>
    </citation>
    <scope>NUCLEOTIDE SEQUENCE [LARGE SCALE GENOMIC DNA]</scope>
    <source>
        <strain evidence="1 2">DSM 4273</strain>
    </source>
</reference>
<name>A0ABD8A6Q6_9EURY</name>
<protein>
    <submittedName>
        <fullName evidence="1">Type I-D CRISPR-associated protein Cas7/Csc2</fullName>
    </submittedName>
</protein>
<evidence type="ECO:0000313" key="1">
    <source>
        <dbReference type="EMBL" id="WOX55239.1"/>
    </source>
</evidence>
<dbReference type="EMBL" id="CP137641">
    <property type="protein sequence ID" value="WOX55239.1"/>
    <property type="molecule type" value="Genomic_DNA"/>
</dbReference>
<dbReference type="Proteomes" id="UP001626603">
    <property type="component" value="Chromosome"/>
</dbReference>
<dbReference type="Pfam" id="PF18320">
    <property type="entry name" value="Csc2"/>
    <property type="match status" value="1"/>
</dbReference>
<keyword evidence="2" id="KW-1185">Reference proteome</keyword>
<evidence type="ECO:0000313" key="2">
    <source>
        <dbReference type="Proteomes" id="UP001626603"/>
    </source>
</evidence>
<dbReference type="NCBIfam" id="TIGR03157">
    <property type="entry name" value="cas_Csc2"/>
    <property type="match status" value="1"/>
</dbReference>
<organism evidence="1 2">
    <name type="scientific">Methanoculleus palmolei</name>
    <dbReference type="NCBI Taxonomy" id="72612"/>
    <lineage>
        <taxon>Archaea</taxon>
        <taxon>Methanobacteriati</taxon>
        <taxon>Methanobacteriota</taxon>
        <taxon>Stenosarchaea group</taxon>
        <taxon>Methanomicrobia</taxon>
        <taxon>Methanomicrobiales</taxon>
        <taxon>Methanomicrobiaceae</taxon>
        <taxon>Methanoculleus</taxon>
    </lineage>
</organism>